<dbReference type="PANTHER" id="PTHR47916:SF4">
    <property type="entry name" value="FRUCTOSE-BISPHOSPHATE ALDOLASE CLASS 1"/>
    <property type="match status" value="1"/>
</dbReference>
<dbReference type="InterPro" id="IPR050456">
    <property type="entry name" value="DeoC/FbaB_aldolase"/>
</dbReference>
<evidence type="ECO:0000313" key="4">
    <source>
        <dbReference type="Proteomes" id="UP000050360"/>
    </source>
</evidence>
<dbReference type="GO" id="GO:0004332">
    <property type="term" value="F:fructose-bisphosphate aldolase activity"/>
    <property type="evidence" value="ECO:0007669"/>
    <property type="project" value="UniProtKB-EC"/>
</dbReference>
<keyword evidence="3" id="KW-0456">Lyase</keyword>
<dbReference type="EMBL" id="LKCM01000358">
    <property type="protein sequence ID" value="KPQ41448.1"/>
    <property type="molecule type" value="Genomic_DNA"/>
</dbReference>
<dbReference type="SMART" id="SM01133">
    <property type="entry name" value="DeoC"/>
    <property type="match status" value="1"/>
</dbReference>
<dbReference type="PANTHER" id="PTHR47916">
    <property type="entry name" value="FRUCTOSE-BISPHOSPHATE ALDOLASE CLASS 1"/>
    <property type="match status" value="1"/>
</dbReference>
<evidence type="ECO:0000256" key="2">
    <source>
        <dbReference type="ARBA" id="ARBA00023270"/>
    </source>
</evidence>
<accession>A0A0P8C4B1</accession>
<proteinExistence type="predicted"/>
<keyword evidence="2" id="KW-0704">Schiff base</keyword>
<reference evidence="3 4" key="1">
    <citation type="submission" date="2015-09" db="EMBL/GenBank/DDBJ databases">
        <title>A metagenomics-based metabolic model of nitrate-dependent anaerobic oxidation of methane by Methanoperedens-like archaea.</title>
        <authorList>
            <person name="Arshad A."/>
            <person name="Speth D.R."/>
            <person name="De Graaf R.M."/>
            <person name="Op Den Camp H.J."/>
            <person name="Jetten M.S."/>
            <person name="Welte C.U."/>
        </authorList>
    </citation>
    <scope>NUCLEOTIDE SEQUENCE [LARGE SCALE GENOMIC DNA]</scope>
</reference>
<evidence type="ECO:0000256" key="1">
    <source>
        <dbReference type="ARBA" id="ARBA00013068"/>
    </source>
</evidence>
<comment type="caution">
    <text evidence="3">The sequence shown here is derived from an EMBL/GenBank/DDBJ whole genome shotgun (WGS) entry which is preliminary data.</text>
</comment>
<dbReference type="InterPro" id="IPR002915">
    <property type="entry name" value="DeoC/FbaB/LacD_aldolase"/>
</dbReference>
<dbReference type="InterPro" id="IPR013785">
    <property type="entry name" value="Aldolase_TIM"/>
</dbReference>
<dbReference type="Pfam" id="PF01791">
    <property type="entry name" value="DeoC"/>
    <property type="match status" value="1"/>
</dbReference>
<protein>
    <recommendedName>
        <fullName evidence="1">fructose-bisphosphate aldolase</fullName>
        <ecNumber evidence="1">4.1.2.13</ecNumber>
    </recommendedName>
</protein>
<dbReference type="Gene3D" id="3.20.20.70">
    <property type="entry name" value="Aldolase class I"/>
    <property type="match status" value="1"/>
</dbReference>
<gene>
    <name evidence="3" type="primary">fba</name>
    <name evidence="3" type="ORF">MPEBLZ_04003</name>
</gene>
<dbReference type="Proteomes" id="UP000050360">
    <property type="component" value="Unassembled WGS sequence"/>
</dbReference>
<evidence type="ECO:0000313" key="3">
    <source>
        <dbReference type="EMBL" id="KPQ41448.1"/>
    </source>
</evidence>
<sequence length="394" mass="43317">MAFVQTLMNSKKHIDEADLKIDIEKNVALRPRLEKMQFLESGVEANLYRMLYSHGPGNGTALFMPFDQKSSEHGPGHEFLWENDEAGADEINLRGKGSADMRSIAELVNCGNFSGYVLHPGNVRQFKHLFRPDIPLIYKIDGHISQPQSAGFMSTVGTIEEALKYGASAIGLTIYPGGEHIKADLERAAEIIRKAHDAGLVAVVWAYARGLGLDEKTGFKDKEGEFQGVTQADSLYWTHYAVSIASGLLGADIVKTKYPAKVKPDNRRAYDSHIEGLAKKNSSMIAYKYLEPKNAQTSLTADQEIFRASIVVQAAPHSIVIFSGGPKLPGNPTESLVKQTEIVMKAGAEGGIYGRNIWGLPVKDGLEAARAVNEVISKPEFHRKLIQARFMGYE</sequence>
<organism evidence="3 4">
    <name type="scientific">Candidatus Methanoperedens nitratireducens</name>
    <dbReference type="NCBI Taxonomy" id="1392998"/>
    <lineage>
        <taxon>Archaea</taxon>
        <taxon>Methanobacteriati</taxon>
        <taxon>Methanobacteriota</taxon>
        <taxon>Stenosarchaea group</taxon>
        <taxon>Methanomicrobia</taxon>
        <taxon>Methanosarcinales</taxon>
        <taxon>ANME-2 cluster</taxon>
        <taxon>Candidatus Methanoperedentaceae</taxon>
        <taxon>Candidatus Methanoperedens</taxon>
    </lineage>
</organism>
<dbReference type="SUPFAM" id="SSF51569">
    <property type="entry name" value="Aldolase"/>
    <property type="match status" value="1"/>
</dbReference>
<name>A0A0P8C4B1_9EURY</name>
<dbReference type="EC" id="4.1.2.13" evidence="1"/>
<dbReference type="AlphaFoldDB" id="A0A0P8C4B1"/>